<reference evidence="1 2" key="1">
    <citation type="journal article" date="2010" name="Nature">
        <title>Genome sequencing and analysis of the model grass Brachypodium distachyon.</title>
        <authorList>
            <consortium name="International Brachypodium Initiative"/>
        </authorList>
    </citation>
    <scope>NUCLEOTIDE SEQUENCE [LARGE SCALE GENOMIC DNA]</scope>
    <source>
        <strain evidence="1 2">Bd21</strain>
    </source>
</reference>
<organism evidence="1">
    <name type="scientific">Brachypodium distachyon</name>
    <name type="common">Purple false brome</name>
    <name type="synonym">Trachynia distachya</name>
    <dbReference type="NCBI Taxonomy" id="15368"/>
    <lineage>
        <taxon>Eukaryota</taxon>
        <taxon>Viridiplantae</taxon>
        <taxon>Streptophyta</taxon>
        <taxon>Embryophyta</taxon>
        <taxon>Tracheophyta</taxon>
        <taxon>Spermatophyta</taxon>
        <taxon>Magnoliopsida</taxon>
        <taxon>Liliopsida</taxon>
        <taxon>Poales</taxon>
        <taxon>Poaceae</taxon>
        <taxon>BOP clade</taxon>
        <taxon>Pooideae</taxon>
        <taxon>Stipodae</taxon>
        <taxon>Brachypodieae</taxon>
        <taxon>Brachypodium</taxon>
    </lineage>
</organism>
<reference evidence="2" key="3">
    <citation type="submission" date="2018-08" db="UniProtKB">
        <authorList>
            <consortium name="EnsemblPlants"/>
        </authorList>
    </citation>
    <scope>IDENTIFICATION</scope>
    <source>
        <strain evidence="2">cv. Bd21</strain>
    </source>
</reference>
<dbReference type="InParanoid" id="A0A2K2D273"/>
<proteinExistence type="predicted"/>
<protein>
    <submittedName>
        <fullName evidence="1 2">Uncharacterized protein</fullName>
    </submittedName>
</protein>
<dbReference type="AlphaFoldDB" id="A0A2K2D273"/>
<dbReference type="EnsemblPlants" id="PNT68371">
    <property type="protein sequence ID" value="PNT68371"/>
    <property type="gene ID" value="BRADI_3g39627v3"/>
</dbReference>
<dbReference type="Proteomes" id="UP000008810">
    <property type="component" value="Chromosome 3"/>
</dbReference>
<reference evidence="1" key="2">
    <citation type="submission" date="2017-06" db="EMBL/GenBank/DDBJ databases">
        <title>WGS assembly of Brachypodium distachyon.</title>
        <authorList>
            <consortium name="The International Brachypodium Initiative"/>
            <person name="Lucas S."/>
            <person name="Harmon-Smith M."/>
            <person name="Lail K."/>
            <person name="Tice H."/>
            <person name="Grimwood J."/>
            <person name="Bruce D."/>
            <person name="Barry K."/>
            <person name="Shu S."/>
            <person name="Lindquist E."/>
            <person name="Wang M."/>
            <person name="Pitluck S."/>
            <person name="Vogel J.P."/>
            <person name="Garvin D.F."/>
            <person name="Mockler T.C."/>
            <person name="Schmutz J."/>
            <person name="Rokhsar D."/>
            <person name="Bevan M.W."/>
        </authorList>
    </citation>
    <scope>NUCLEOTIDE SEQUENCE</scope>
    <source>
        <strain evidence="1">Bd21</strain>
    </source>
</reference>
<evidence type="ECO:0000313" key="3">
    <source>
        <dbReference type="Proteomes" id="UP000008810"/>
    </source>
</evidence>
<evidence type="ECO:0000313" key="2">
    <source>
        <dbReference type="EnsemblPlants" id="PNT68371"/>
    </source>
</evidence>
<dbReference type="EMBL" id="CM000882">
    <property type="protein sequence ID" value="PNT68371.1"/>
    <property type="molecule type" value="Genomic_DNA"/>
</dbReference>
<keyword evidence="3" id="KW-1185">Reference proteome</keyword>
<accession>A0A2K2D273</accession>
<evidence type="ECO:0000313" key="1">
    <source>
        <dbReference type="EMBL" id="PNT68371.1"/>
    </source>
</evidence>
<gene>
    <name evidence="1" type="ORF">BRADI_3g39627v3</name>
</gene>
<dbReference type="Gramene" id="PNT68371">
    <property type="protein sequence ID" value="PNT68371"/>
    <property type="gene ID" value="BRADI_3g39627v3"/>
</dbReference>
<name>A0A2K2D273_BRADI</name>
<sequence>MPWGNSFCGVWIKSFLSCQVKQWDRKIRRRLSNELQSPGCNLRCACLDFKKEAKGATP</sequence>